<dbReference type="Proteomes" id="UP000809789">
    <property type="component" value="Unassembled WGS sequence"/>
</dbReference>
<evidence type="ECO:0000313" key="6">
    <source>
        <dbReference type="Proteomes" id="UP000809789"/>
    </source>
</evidence>
<feature type="compositionally biased region" description="Low complexity" evidence="2">
    <location>
        <begin position="846"/>
        <end position="861"/>
    </location>
</feature>
<evidence type="ECO:0000256" key="2">
    <source>
        <dbReference type="SAM" id="MobiDB-lite"/>
    </source>
</evidence>
<sequence length="899" mass="98236">MRKLSWHFLPFLLLLLASWLSAGAAQDVSSEGEDEDTYTINRPHDDDYAQAEKLAQQDTFHDTAEDEGARAVESALSILSRVQSPKASLVRLPKNKGFMGSTVHYAKEIFVLLFMNGPAAPELITPSSANATPKLSTSLARATSLLKDAATQHQNHDAIWLLAELNFHGNYTHPRNYTAAFEHYHTLAGLSGNASAQHMLGFMYATGIGGVVIPDQARALLHHTFAAEQGHTKSQMTVAFRHHAGIGTPRDCETAVKYYRQVATKATRFYKSGPPGGHVLVKNAYRLADEEGGVYGEGASVSSAGPNAKQGGPTSDAYADIADVLEYLDFQARKGDLRASFNLAKLYYDGSRGLEPDMRRAKEEFMRIARMYWLSGGKTASDAAPIVEKLAPRAAGYLGRMFLRGEGTKQSYEIAQTWLKRGIEYGDALSQYSMGVMYMYGLGVPKDAIRAASYLGSAADNDMAVAQTDLGVLFLDQGEVATARSYFELAIRSGHIEAYYYLAEMAHLGLGRERSCNVAAAFYKIAAEKAEVISASFIEANEAHEANDLPRALVAYMMAAEQGWENAQANVAWLLDRTTSTWSLPSLLNNIIPRIGMGSPTSAPTSQPSTPAISSDSSLALIYYTRSARQQNLDSLLKAGDHHLLGLGTAPSPENAAACYTSAAESMRSAQAMWNLGWMHERGVGVEKDYHLAKRYYDLALETNGEAYLPVKLSLAVLRVRSWWNSIRGGAVRGIQDEETPRRRRGFWEWVGEFLDNDRKMWDENGGAGERDDWDIDFDGLETGMMGRGEQGRQDAREEGGDGIGAEYFVEPGDEQVFEGVGILVLAALLAGLIWWRQRRVQRGQGQEGVVGPDGQNLQGGQQQGQGAGQGEDGEERRVFPAPDDPDFAPWNAPGGVGH</sequence>
<feature type="signal peptide" evidence="4">
    <location>
        <begin position="1"/>
        <end position="25"/>
    </location>
</feature>
<dbReference type="InterPro" id="IPR006597">
    <property type="entry name" value="Sel1-like"/>
</dbReference>
<comment type="similarity">
    <text evidence="1">Belongs to the sel-1 family.</text>
</comment>
<feature type="compositionally biased region" description="Gly residues" evidence="2">
    <location>
        <begin position="862"/>
        <end position="871"/>
    </location>
</feature>
<accession>A0A8K0L284</accession>
<evidence type="ECO:0000256" key="4">
    <source>
        <dbReference type="SAM" id="SignalP"/>
    </source>
</evidence>
<keyword evidence="4" id="KW-0732">Signal</keyword>
<dbReference type="Gene3D" id="1.25.40.10">
    <property type="entry name" value="Tetratricopeptide repeat domain"/>
    <property type="match status" value="3"/>
</dbReference>
<evidence type="ECO:0000313" key="5">
    <source>
        <dbReference type="EMBL" id="KAG8624473.1"/>
    </source>
</evidence>
<evidence type="ECO:0000256" key="3">
    <source>
        <dbReference type="SAM" id="Phobius"/>
    </source>
</evidence>
<name>A0A8K0L284_9PEZI</name>
<dbReference type="Pfam" id="PF08238">
    <property type="entry name" value="Sel1"/>
    <property type="match status" value="10"/>
</dbReference>
<proteinExistence type="inferred from homology"/>
<dbReference type="SMART" id="SM00671">
    <property type="entry name" value="SEL1"/>
    <property type="match status" value="10"/>
</dbReference>
<keyword evidence="3" id="KW-0472">Membrane</keyword>
<keyword evidence="6" id="KW-1185">Reference proteome</keyword>
<dbReference type="SUPFAM" id="SSF81901">
    <property type="entry name" value="HCP-like"/>
    <property type="match status" value="3"/>
</dbReference>
<dbReference type="AlphaFoldDB" id="A0A8K0L284"/>
<keyword evidence="3" id="KW-0812">Transmembrane</keyword>
<keyword evidence="3" id="KW-1133">Transmembrane helix</keyword>
<dbReference type="OrthoDB" id="27934at2759"/>
<evidence type="ECO:0000256" key="1">
    <source>
        <dbReference type="ARBA" id="ARBA00038101"/>
    </source>
</evidence>
<organism evidence="5 6">
    <name type="scientific">Elsinoe batatas</name>
    <dbReference type="NCBI Taxonomy" id="2601811"/>
    <lineage>
        <taxon>Eukaryota</taxon>
        <taxon>Fungi</taxon>
        <taxon>Dikarya</taxon>
        <taxon>Ascomycota</taxon>
        <taxon>Pezizomycotina</taxon>
        <taxon>Dothideomycetes</taxon>
        <taxon>Dothideomycetidae</taxon>
        <taxon>Myriangiales</taxon>
        <taxon>Elsinoaceae</taxon>
        <taxon>Elsinoe</taxon>
    </lineage>
</organism>
<feature type="region of interest" description="Disordered" evidence="2">
    <location>
        <begin position="846"/>
        <end position="899"/>
    </location>
</feature>
<feature type="chain" id="PRO_5035430473" evidence="4">
    <location>
        <begin position="26"/>
        <end position="899"/>
    </location>
</feature>
<dbReference type="GO" id="GO:0036503">
    <property type="term" value="P:ERAD pathway"/>
    <property type="evidence" value="ECO:0007669"/>
    <property type="project" value="TreeGrafter"/>
</dbReference>
<feature type="transmembrane region" description="Helical" evidence="3">
    <location>
        <begin position="817"/>
        <end position="836"/>
    </location>
</feature>
<dbReference type="PANTHER" id="PTHR11102">
    <property type="entry name" value="SEL-1-LIKE PROTEIN"/>
    <property type="match status" value="1"/>
</dbReference>
<gene>
    <name evidence="5" type="ORF">KVT40_007540</name>
</gene>
<dbReference type="InterPro" id="IPR050767">
    <property type="entry name" value="Sel1_AlgK"/>
</dbReference>
<dbReference type="InterPro" id="IPR011990">
    <property type="entry name" value="TPR-like_helical_dom_sf"/>
</dbReference>
<protein>
    <submittedName>
        <fullName evidence="5">Uncharacterized protein</fullName>
    </submittedName>
</protein>
<comment type="caution">
    <text evidence="5">The sequence shown here is derived from an EMBL/GenBank/DDBJ whole genome shotgun (WGS) entry which is preliminary data.</text>
</comment>
<dbReference type="GO" id="GO:0005789">
    <property type="term" value="C:endoplasmic reticulum membrane"/>
    <property type="evidence" value="ECO:0007669"/>
    <property type="project" value="TreeGrafter"/>
</dbReference>
<dbReference type="PANTHER" id="PTHR11102:SF147">
    <property type="entry name" value="SEL1L ADAPTOR SUBUNIT OF ERAD E3 UBIQUITIN LIGASE"/>
    <property type="match status" value="1"/>
</dbReference>
<reference evidence="5" key="1">
    <citation type="submission" date="2021-07" db="EMBL/GenBank/DDBJ databases">
        <title>Elsinoe batatas strain:CRI-CJ2 Genome sequencing and assembly.</title>
        <authorList>
            <person name="Huang L."/>
        </authorList>
    </citation>
    <scope>NUCLEOTIDE SEQUENCE</scope>
    <source>
        <strain evidence="5">CRI-CJ2</strain>
    </source>
</reference>
<dbReference type="EMBL" id="JAESVG020000009">
    <property type="protein sequence ID" value="KAG8624473.1"/>
    <property type="molecule type" value="Genomic_DNA"/>
</dbReference>